<dbReference type="Gene3D" id="3.40.50.1820">
    <property type="entry name" value="alpha/beta hydrolase"/>
    <property type="match status" value="1"/>
</dbReference>
<sequence length="279" mass="29951">MRVAIETDYGTVAVHLSGRDPGSGTGLLLLHANPGDHRDFAAVTPTLGERWPVAALDWPGFGDSPVTDPSALRTSALPVIASRVLDVLRVEHGFGQVVVIGNSVGGYAAARLAEREPEHVRAAVLVQPAGFVPHGIIVRAMARFMSAGAVAARTVGPAARLYLGPPDRGSVRPVLERARAVRDNADRLAVYRRLWATIADPDLDLTANGPLPIDRPVQVVWGRNDPINPLPLNRHGLAEALPDAEVAVLPTRHEPFCEAPRLFLDTVTPFLRAHSEVNR</sequence>
<evidence type="ECO:0000259" key="1">
    <source>
        <dbReference type="Pfam" id="PF00561"/>
    </source>
</evidence>
<dbReference type="Proteomes" id="UP000798951">
    <property type="component" value="Unassembled WGS sequence"/>
</dbReference>
<proteinExistence type="predicted"/>
<dbReference type="PANTHER" id="PTHR43798:SF33">
    <property type="entry name" value="HYDROLASE, PUTATIVE (AFU_ORTHOLOGUE AFUA_2G14860)-RELATED"/>
    <property type="match status" value="1"/>
</dbReference>
<feature type="domain" description="AB hydrolase-1" evidence="1">
    <location>
        <begin position="27"/>
        <end position="260"/>
    </location>
</feature>
<organism evidence="2 3">
    <name type="scientific">Nocardia caishijiensis</name>
    <dbReference type="NCBI Taxonomy" id="184756"/>
    <lineage>
        <taxon>Bacteria</taxon>
        <taxon>Bacillati</taxon>
        <taxon>Actinomycetota</taxon>
        <taxon>Actinomycetes</taxon>
        <taxon>Mycobacteriales</taxon>
        <taxon>Nocardiaceae</taxon>
        <taxon>Nocardia</taxon>
    </lineage>
</organism>
<reference evidence="2 3" key="1">
    <citation type="submission" date="2019-07" db="EMBL/GenBank/DDBJ databases">
        <title>Genomic Encyclopedia of Type Strains, Phase IV (KMG-IV): sequencing the most valuable type-strain genomes for metagenomic binning, comparative biology and taxonomic classification.</title>
        <authorList>
            <person name="Goeker M."/>
        </authorList>
    </citation>
    <scope>NUCLEOTIDE SEQUENCE [LARGE SCALE GENOMIC DNA]</scope>
    <source>
        <strain evidence="2 3">DSM 44831</strain>
    </source>
</reference>
<dbReference type="PRINTS" id="PR00111">
    <property type="entry name" value="ABHYDROLASE"/>
</dbReference>
<dbReference type="SUPFAM" id="SSF53474">
    <property type="entry name" value="alpha/beta-Hydrolases"/>
    <property type="match status" value="1"/>
</dbReference>
<evidence type="ECO:0000313" key="3">
    <source>
        <dbReference type="Proteomes" id="UP000798951"/>
    </source>
</evidence>
<dbReference type="EMBL" id="VMSD01000003">
    <property type="protein sequence ID" value="KAF0847554.1"/>
    <property type="molecule type" value="Genomic_DNA"/>
</dbReference>
<dbReference type="InterPro" id="IPR029058">
    <property type="entry name" value="AB_hydrolase_fold"/>
</dbReference>
<protein>
    <submittedName>
        <fullName evidence="2">Pimeloyl-ACP methyl ester carboxylesterase</fullName>
    </submittedName>
</protein>
<evidence type="ECO:0000313" key="2">
    <source>
        <dbReference type="EMBL" id="KAF0847554.1"/>
    </source>
</evidence>
<keyword evidence="3" id="KW-1185">Reference proteome</keyword>
<comment type="caution">
    <text evidence="2">The sequence shown here is derived from an EMBL/GenBank/DDBJ whole genome shotgun (WGS) entry which is preliminary data.</text>
</comment>
<dbReference type="PANTHER" id="PTHR43798">
    <property type="entry name" value="MONOACYLGLYCEROL LIPASE"/>
    <property type="match status" value="1"/>
</dbReference>
<dbReference type="InterPro" id="IPR050266">
    <property type="entry name" value="AB_hydrolase_sf"/>
</dbReference>
<dbReference type="Pfam" id="PF00561">
    <property type="entry name" value="Abhydrolase_1"/>
    <property type="match status" value="1"/>
</dbReference>
<name>A0ABQ6YP40_9NOCA</name>
<dbReference type="RefSeq" id="WP_159372858.1">
    <property type="nucleotide sequence ID" value="NZ_VMSD01000003.1"/>
</dbReference>
<dbReference type="InterPro" id="IPR000073">
    <property type="entry name" value="AB_hydrolase_1"/>
</dbReference>
<accession>A0ABQ6YP40</accession>
<gene>
    <name evidence="2" type="ORF">FNL39_103452</name>
</gene>